<evidence type="ECO:0000256" key="1">
    <source>
        <dbReference type="SAM" id="MobiDB-lite"/>
    </source>
</evidence>
<comment type="caution">
    <text evidence="3">The sequence shown here is derived from an EMBL/GenBank/DDBJ whole genome shotgun (WGS) entry which is preliminary data.</text>
</comment>
<protein>
    <recommendedName>
        <fullName evidence="5">Interferon-induced transmembrane protein</fullName>
    </recommendedName>
</protein>
<keyword evidence="4" id="KW-1185">Reference proteome</keyword>
<feature type="transmembrane region" description="Helical" evidence="2">
    <location>
        <begin position="82"/>
        <end position="112"/>
    </location>
</feature>
<accession>A0ABV6H6Q9</accession>
<gene>
    <name evidence="3" type="ORF">ACFFJD_06795</name>
</gene>
<keyword evidence="2" id="KW-1133">Transmembrane helix</keyword>
<dbReference type="Proteomes" id="UP001589783">
    <property type="component" value="Unassembled WGS sequence"/>
</dbReference>
<organism evidence="3 4">
    <name type="scientific">Gordonia phosphorivorans</name>
    <dbReference type="NCBI Taxonomy" id="1056982"/>
    <lineage>
        <taxon>Bacteria</taxon>
        <taxon>Bacillati</taxon>
        <taxon>Actinomycetota</taxon>
        <taxon>Actinomycetes</taxon>
        <taxon>Mycobacteriales</taxon>
        <taxon>Gordoniaceae</taxon>
        <taxon>Gordonia</taxon>
    </lineage>
</organism>
<sequence>MSSPGDPQWSDPTVPANNAPEWAAYDQTQAAYPPAQPPYVQPPYAHAPYPPVAYPAAAYPPSPQSVFSVQGPAPATAQASSIGAIVVGATFLLSCFGSVAGIAPLILGILGFNKANSVNRLWLAGDQAAATAAADSSKKLALWAWISLGIGIVLTVLAVVLLVVWTYNVEPNRVTPGTYGT</sequence>
<evidence type="ECO:0000313" key="4">
    <source>
        <dbReference type="Proteomes" id="UP001589783"/>
    </source>
</evidence>
<evidence type="ECO:0008006" key="5">
    <source>
        <dbReference type="Google" id="ProtNLM"/>
    </source>
</evidence>
<reference evidence="3 4" key="1">
    <citation type="submission" date="2024-09" db="EMBL/GenBank/DDBJ databases">
        <authorList>
            <person name="Sun Q."/>
            <person name="Mori K."/>
        </authorList>
    </citation>
    <scope>NUCLEOTIDE SEQUENCE [LARGE SCALE GENOMIC DNA]</scope>
    <source>
        <strain evidence="3 4">CCM 7957</strain>
    </source>
</reference>
<evidence type="ECO:0000256" key="2">
    <source>
        <dbReference type="SAM" id="Phobius"/>
    </source>
</evidence>
<feature type="region of interest" description="Disordered" evidence="1">
    <location>
        <begin position="1"/>
        <end position="20"/>
    </location>
</feature>
<evidence type="ECO:0000313" key="3">
    <source>
        <dbReference type="EMBL" id="MFC0314556.1"/>
    </source>
</evidence>
<dbReference type="EMBL" id="JBHLWV010000016">
    <property type="protein sequence ID" value="MFC0314556.1"/>
    <property type="molecule type" value="Genomic_DNA"/>
</dbReference>
<proteinExistence type="predicted"/>
<feature type="transmembrane region" description="Helical" evidence="2">
    <location>
        <begin position="142"/>
        <end position="167"/>
    </location>
</feature>
<dbReference type="RefSeq" id="WP_382362443.1">
    <property type="nucleotide sequence ID" value="NZ_JBHLWV010000016.1"/>
</dbReference>
<keyword evidence="2" id="KW-0472">Membrane</keyword>
<keyword evidence="2" id="KW-0812">Transmembrane</keyword>
<name>A0ABV6H6Q9_9ACTN</name>